<feature type="domain" description="HTH gntR-type" evidence="6">
    <location>
        <begin position="21"/>
        <end position="89"/>
    </location>
</feature>
<dbReference type="PANTHER" id="PTHR46577">
    <property type="entry name" value="HTH-TYPE TRANSCRIPTIONAL REGULATORY PROTEIN GABR"/>
    <property type="match status" value="1"/>
</dbReference>
<dbReference type="GO" id="GO:0030170">
    <property type="term" value="F:pyridoxal phosphate binding"/>
    <property type="evidence" value="ECO:0007669"/>
    <property type="project" value="InterPro"/>
</dbReference>
<comment type="caution">
    <text evidence="7">The sequence shown here is derived from an EMBL/GenBank/DDBJ whole genome shotgun (WGS) entry which is preliminary data.</text>
</comment>
<dbReference type="Proteomes" id="UP000565724">
    <property type="component" value="Unassembled WGS sequence"/>
</dbReference>
<dbReference type="Gene3D" id="1.10.10.10">
    <property type="entry name" value="Winged helix-like DNA-binding domain superfamily/Winged helix DNA-binding domain"/>
    <property type="match status" value="1"/>
</dbReference>
<comment type="similarity">
    <text evidence="1">In the C-terminal section; belongs to the class-I pyridoxal-phosphate-dependent aminotransferase family.</text>
</comment>
<keyword evidence="2" id="KW-0663">Pyridoxal phosphate</keyword>
<dbReference type="InterPro" id="IPR036388">
    <property type="entry name" value="WH-like_DNA-bd_sf"/>
</dbReference>
<dbReference type="CDD" id="cd00609">
    <property type="entry name" value="AAT_like"/>
    <property type="match status" value="1"/>
</dbReference>
<dbReference type="EMBL" id="JABMCI010000052">
    <property type="protein sequence ID" value="NUU16535.1"/>
    <property type="molecule type" value="Genomic_DNA"/>
</dbReference>
<dbReference type="SUPFAM" id="SSF46785">
    <property type="entry name" value="Winged helix' DNA-binding domain"/>
    <property type="match status" value="1"/>
</dbReference>
<dbReference type="RefSeq" id="WP_175346420.1">
    <property type="nucleotide sequence ID" value="NZ_JABMCI010000052.1"/>
</dbReference>
<dbReference type="InterPro" id="IPR004839">
    <property type="entry name" value="Aminotransferase_I/II_large"/>
</dbReference>
<dbReference type="PANTHER" id="PTHR46577:SF1">
    <property type="entry name" value="HTH-TYPE TRANSCRIPTIONAL REGULATORY PROTEIN GABR"/>
    <property type="match status" value="1"/>
</dbReference>
<keyword evidence="3" id="KW-0805">Transcription regulation</keyword>
<organism evidence="7 8">
    <name type="scientific">Cellulomonas humilata</name>
    <dbReference type="NCBI Taxonomy" id="144055"/>
    <lineage>
        <taxon>Bacteria</taxon>
        <taxon>Bacillati</taxon>
        <taxon>Actinomycetota</taxon>
        <taxon>Actinomycetes</taxon>
        <taxon>Micrococcales</taxon>
        <taxon>Cellulomonadaceae</taxon>
        <taxon>Cellulomonas</taxon>
    </lineage>
</organism>
<reference evidence="7 8" key="1">
    <citation type="submission" date="2020-05" db="EMBL/GenBank/DDBJ databases">
        <title>Genome Sequencing of Type Strains.</title>
        <authorList>
            <person name="Lemaire J.F."/>
            <person name="Inderbitzin P."/>
            <person name="Gregorio O.A."/>
            <person name="Collins S.B."/>
            <person name="Wespe N."/>
            <person name="Knight-Connoni V."/>
        </authorList>
    </citation>
    <scope>NUCLEOTIDE SEQUENCE [LARGE SCALE GENOMIC DNA]</scope>
    <source>
        <strain evidence="7 8">ATCC 25174</strain>
    </source>
</reference>
<evidence type="ECO:0000256" key="2">
    <source>
        <dbReference type="ARBA" id="ARBA00022898"/>
    </source>
</evidence>
<dbReference type="SUPFAM" id="SSF53383">
    <property type="entry name" value="PLP-dependent transferases"/>
    <property type="match status" value="1"/>
</dbReference>
<evidence type="ECO:0000256" key="3">
    <source>
        <dbReference type="ARBA" id="ARBA00023015"/>
    </source>
</evidence>
<evidence type="ECO:0000259" key="6">
    <source>
        <dbReference type="PROSITE" id="PS50949"/>
    </source>
</evidence>
<evidence type="ECO:0000313" key="7">
    <source>
        <dbReference type="EMBL" id="NUU16535.1"/>
    </source>
</evidence>
<keyword evidence="7" id="KW-0808">Transferase</keyword>
<keyword evidence="5" id="KW-0804">Transcription</keyword>
<dbReference type="InterPro" id="IPR051446">
    <property type="entry name" value="HTH_trans_reg/aminotransferase"/>
</dbReference>
<dbReference type="GO" id="GO:0008483">
    <property type="term" value="F:transaminase activity"/>
    <property type="evidence" value="ECO:0007669"/>
    <property type="project" value="UniProtKB-KW"/>
</dbReference>
<dbReference type="InterPro" id="IPR015424">
    <property type="entry name" value="PyrdxlP-dep_Trfase"/>
</dbReference>
<dbReference type="Pfam" id="PF00392">
    <property type="entry name" value="GntR"/>
    <property type="match status" value="1"/>
</dbReference>
<keyword evidence="8" id="KW-1185">Reference proteome</keyword>
<gene>
    <name evidence="7" type="ORF">HP550_04655</name>
</gene>
<evidence type="ECO:0000256" key="5">
    <source>
        <dbReference type="ARBA" id="ARBA00023163"/>
    </source>
</evidence>
<protein>
    <submittedName>
        <fullName evidence="7">PLP-dependent aminotransferase family protein</fullName>
    </submittedName>
</protein>
<accession>A0A7Y5ZYV2</accession>
<evidence type="ECO:0000256" key="4">
    <source>
        <dbReference type="ARBA" id="ARBA00023125"/>
    </source>
</evidence>
<dbReference type="GO" id="GO:0003677">
    <property type="term" value="F:DNA binding"/>
    <property type="evidence" value="ECO:0007669"/>
    <property type="project" value="UniProtKB-KW"/>
</dbReference>
<evidence type="ECO:0000313" key="8">
    <source>
        <dbReference type="Proteomes" id="UP000565724"/>
    </source>
</evidence>
<dbReference type="GO" id="GO:0003700">
    <property type="term" value="F:DNA-binding transcription factor activity"/>
    <property type="evidence" value="ECO:0007669"/>
    <property type="project" value="InterPro"/>
</dbReference>
<dbReference type="InterPro" id="IPR000524">
    <property type="entry name" value="Tscrpt_reg_HTH_GntR"/>
</dbReference>
<dbReference type="AlphaFoldDB" id="A0A7Y5ZYV2"/>
<dbReference type="PROSITE" id="PS50949">
    <property type="entry name" value="HTH_GNTR"/>
    <property type="match status" value="1"/>
</dbReference>
<keyword evidence="4" id="KW-0238">DNA-binding</keyword>
<dbReference type="CDD" id="cd07377">
    <property type="entry name" value="WHTH_GntR"/>
    <property type="match status" value="1"/>
</dbReference>
<proteinExistence type="inferred from homology"/>
<name>A0A7Y5ZYV2_9CELL</name>
<evidence type="ECO:0000256" key="1">
    <source>
        <dbReference type="ARBA" id="ARBA00005384"/>
    </source>
</evidence>
<keyword evidence="7" id="KW-0032">Aminotransferase</keyword>
<sequence length="474" mass="49874">MAGDQTNRWVGDALVTIEGGQPVHVALEQALRAAVREGRLRPGDPVPPSRALARDLGVSRWVVTQAYGSLVAEGVLDARTGAGTRVASTSWPTRTPTRAPDRAVRPRPAFDLGPGVPDLRHLPRAAWVSAVRTAVASATAGDLVAPDPRGVPSLRQALADRLAVTRAVLVDADAVVVTHGAADGMTRLARSLRAAGHDSVLVEDPSWPRLRDVAAAAGLHPVPVPVDESGVDSRALVEAAERTGARTALVTPSHQFPVGAALVPARREALVRWARSVDGVIIEDDYDAEFRYDRRPVAALRALAPDRVALVGSWSKTLAPGLGIGWLVPPDDVPAARAGLDVDASAPPSLHQLACAALLTDGGYDRHLRSARARYRRRRAALLAALERWLPGLPVTGLAAGLHVVLGLPPGVDEDRVARLAARRDVRVVPAGRYRVGTSARPPALVVGYGNLVDARLDEAVARLAAAVSEAAPN</sequence>
<dbReference type="Pfam" id="PF00155">
    <property type="entry name" value="Aminotran_1_2"/>
    <property type="match status" value="1"/>
</dbReference>
<dbReference type="SMART" id="SM00345">
    <property type="entry name" value="HTH_GNTR"/>
    <property type="match status" value="1"/>
</dbReference>
<dbReference type="Gene3D" id="3.40.640.10">
    <property type="entry name" value="Type I PLP-dependent aspartate aminotransferase-like (Major domain)"/>
    <property type="match status" value="1"/>
</dbReference>
<dbReference type="InterPro" id="IPR036390">
    <property type="entry name" value="WH_DNA-bd_sf"/>
</dbReference>
<dbReference type="InterPro" id="IPR015421">
    <property type="entry name" value="PyrdxlP-dep_Trfase_major"/>
</dbReference>